<evidence type="ECO:0000313" key="4">
    <source>
        <dbReference type="Proteomes" id="UP001143362"/>
    </source>
</evidence>
<keyword evidence="4" id="KW-1185">Reference proteome</keyword>
<feature type="domain" description="3-keto-alpha-glucoside-1,2-lyase/3-keto-2-hydroxy-glucal hydratase" evidence="2">
    <location>
        <begin position="50"/>
        <end position="284"/>
    </location>
</feature>
<protein>
    <submittedName>
        <fullName evidence="3">DUF1080 domain-containing protein</fullName>
    </submittedName>
</protein>
<feature type="transmembrane region" description="Helical" evidence="1">
    <location>
        <begin position="6"/>
        <end position="28"/>
    </location>
</feature>
<dbReference type="EMBL" id="SHNN01000002">
    <property type="protein sequence ID" value="MCX2981007.1"/>
    <property type="molecule type" value="Genomic_DNA"/>
</dbReference>
<reference evidence="3" key="1">
    <citation type="submission" date="2019-02" db="EMBL/GenBank/DDBJ databases">
        <authorList>
            <person name="Li S.-H."/>
        </authorList>
    </citation>
    <scope>NUCLEOTIDE SEQUENCE</scope>
    <source>
        <strain evidence="3">IMCC14734</strain>
    </source>
</reference>
<comment type="caution">
    <text evidence="3">The sequence shown here is derived from an EMBL/GenBank/DDBJ whole genome shotgun (WGS) entry which is preliminary data.</text>
</comment>
<dbReference type="Pfam" id="PF06439">
    <property type="entry name" value="3keto-disac_hyd"/>
    <property type="match status" value="1"/>
</dbReference>
<dbReference type="InterPro" id="IPR010496">
    <property type="entry name" value="AL/BT2_dom"/>
</dbReference>
<dbReference type="Proteomes" id="UP001143362">
    <property type="component" value="Unassembled WGS sequence"/>
</dbReference>
<accession>A0ABT3TFC0</accession>
<dbReference type="Gene3D" id="2.60.120.560">
    <property type="entry name" value="Exo-inulinase, domain 1"/>
    <property type="match status" value="1"/>
</dbReference>
<evidence type="ECO:0000259" key="2">
    <source>
        <dbReference type="Pfam" id="PF06439"/>
    </source>
</evidence>
<dbReference type="RefSeq" id="WP_279245020.1">
    <property type="nucleotide sequence ID" value="NZ_SHNN01000002.1"/>
</dbReference>
<keyword evidence="1" id="KW-0472">Membrane</keyword>
<sequence>MSKKPLYAGVALLLLGAGYYLYSAFFFIPLYEQIRPVEPPYTASLKADAQWIALFNGENLDGWTTKITGYEAGDNYADTYRVEDGVISVNYDRYTEFDNTFGNLFYDTPYSYYVLRLEYRFLGEQATDSPTMFWAWRNSGVMVHSQSPASMSLKQYFPASIEVQLLGAREDEHRSTGNVCTPATNLVWFGSEEVYTTHCTNSLSNSFAGDRWVQLEVEVWGSEMIRHFVDGELVLEYTRPQLDPTDVDAKALLQGLDAGQLLLDSGYIALQSESHPVQFRNIMLHPIQP</sequence>
<name>A0ABT3TFC0_9GAMM</name>
<evidence type="ECO:0000313" key="3">
    <source>
        <dbReference type="EMBL" id="MCX2981007.1"/>
    </source>
</evidence>
<organism evidence="3 4">
    <name type="scientific">Candidatus Litorirhabdus singularis</name>
    <dbReference type="NCBI Taxonomy" id="2518993"/>
    <lineage>
        <taxon>Bacteria</taxon>
        <taxon>Pseudomonadati</taxon>
        <taxon>Pseudomonadota</taxon>
        <taxon>Gammaproteobacteria</taxon>
        <taxon>Cellvibrionales</taxon>
        <taxon>Halieaceae</taxon>
        <taxon>Candidatus Litorirhabdus</taxon>
    </lineage>
</organism>
<proteinExistence type="predicted"/>
<gene>
    <name evidence="3" type="ORF">EYC98_09035</name>
</gene>
<keyword evidence="1" id="KW-0812">Transmembrane</keyword>
<evidence type="ECO:0000256" key="1">
    <source>
        <dbReference type="SAM" id="Phobius"/>
    </source>
</evidence>
<keyword evidence="1" id="KW-1133">Transmembrane helix</keyword>